<dbReference type="InterPro" id="IPR039425">
    <property type="entry name" value="RNA_pol_sigma-70-like"/>
</dbReference>
<dbReference type="Pfam" id="PF04542">
    <property type="entry name" value="Sigma70_r2"/>
    <property type="match status" value="1"/>
</dbReference>
<evidence type="ECO:0000313" key="8">
    <source>
        <dbReference type="EMBL" id="MEJ1249070.1"/>
    </source>
</evidence>
<dbReference type="EMBL" id="JBBDHC010000005">
    <property type="protein sequence ID" value="MEJ1249070.1"/>
    <property type="molecule type" value="Genomic_DNA"/>
</dbReference>
<feature type="domain" description="RNA polymerase sigma-70 region 2" evidence="6">
    <location>
        <begin position="16"/>
        <end position="77"/>
    </location>
</feature>
<comment type="similarity">
    <text evidence="1">Belongs to the sigma-70 factor family. ECF subfamily.</text>
</comment>
<dbReference type="SUPFAM" id="SSF88659">
    <property type="entry name" value="Sigma3 and sigma4 domains of RNA polymerase sigma factors"/>
    <property type="match status" value="1"/>
</dbReference>
<feature type="domain" description="RNA polymerase sigma factor 70 region 4 type 2" evidence="7">
    <location>
        <begin position="111"/>
        <end position="163"/>
    </location>
</feature>
<dbReference type="InterPro" id="IPR036388">
    <property type="entry name" value="WH-like_DNA-bd_sf"/>
</dbReference>
<dbReference type="Gene3D" id="1.10.1740.10">
    <property type="match status" value="1"/>
</dbReference>
<evidence type="ECO:0000256" key="2">
    <source>
        <dbReference type="ARBA" id="ARBA00023015"/>
    </source>
</evidence>
<dbReference type="AlphaFoldDB" id="A0AAW9QY01"/>
<dbReference type="InterPro" id="IPR013249">
    <property type="entry name" value="RNA_pol_sigma70_r4_t2"/>
</dbReference>
<keyword evidence="4" id="KW-0804">Transcription</keyword>
<gene>
    <name evidence="8" type="ORF">WB794_05210</name>
</gene>
<dbReference type="Pfam" id="PF08281">
    <property type="entry name" value="Sigma70_r4_2"/>
    <property type="match status" value="1"/>
</dbReference>
<keyword evidence="3" id="KW-0731">Sigma factor</keyword>
<keyword evidence="2" id="KW-0805">Transcription regulation</keyword>
<dbReference type="GO" id="GO:0003677">
    <property type="term" value="F:DNA binding"/>
    <property type="evidence" value="ECO:0007669"/>
    <property type="project" value="InterPro"/>
</dbReference>
<dbReference type="NCBIfam" id="TIGR02937">
    <property type="entry name" value="sigma70-ECF"/>
    <property type="match status" value="1"/>
</dbReference>
<organism evidence="8 9">
    <name type="scientific">Denitratimonas tolerans</name>
    <dbReference type="NCBI Taxonomy" id="1338420"/>
    <lineage>
        <taxon>Bacteria</taxon>
        <taxon>Pseudomonadati</taxon>
        <taxon>Pseudomonadota</taxon>
        <taxon>Gammaproteobacteria</taxon>
        <taxon>Lysobacterales</taxon>
        <taxon>Lysobacteraceae</taxon>
        <taxon>Denitratimonas</taxon>
    </lineage>
</organism>
<dbReference type="Proteomes" id="UP001364472">
    <property type="component" value="Unassembled WGS sequence"/>
</dbReference>
<dbReference type="InterPro" id="IPR007627">
    <property type="entry name" value="RNA_pol_sigma70_r2"/>
</dbReference>
<dbReference type="Gene3D" id="1.10.10.10">
    <property type="entry name" value="Winged helix-like DNA-binding domain superfamily/Winged helix DNA-binding domain"/>
    <property type="match status" value="1"/>
</dbReference>
<name>A0AAW9QY01_9GAMM</name>
<dbReference type="PANTHER" id="PTHR43133">
    <property type="entry name" value="RNA POLYMERASE ECF-TYPE SIGMA FACTO"/>
    <property type="match status" value="1"/>
</dbReference>
<dbReference type="InterPro" id="IPR013325">
    <property type="entry name" value="RNA_pol_sigma_r2"/>
</dbReference>
<proteinExistence type="inferred from homology"/>
<dbReference type="GO" id="GO:0016987">
    <property type="term" value="F:sigma factor activity"/>
    <property type="evidence" value="ECO:0007669"/>
    <property type="project" value="UniProtKB-KW"/>
</dbReference>
<dbReference type="CDD" id="cd06171">
    <property type="entry name" value="Sigma70_r4"/>
    <property type="match status" value="1"/>
</dbReference>
<dbReference type="RefSeq" id="WP_337334785.1">
    <property type="nucleotide sequence ID" value="NZ_JBBDHC010000005.1"/>
</dbReference>
<evidence type="ECO:0000256" key="5">
    <source>
        <dbReference type="SAM" id="MobiDB-lite"/>
    </source>
</evidence>
<evidence type="ECO:0000256" key="3">
    <source>
        <dbReference type="ARBA" id="ARBA00023082"/>
    </source>
</evidence>
<feature type="compositionally biased region" description="Basic and acidic residues" evidence="5">
    <location>
        <begin position="182"/>
        <end position="192"/>
    </location>
</feature>
<keyword evidence="9" id="KW-1185">Reference proteome</keyword>
<evidence type="ECO:0000256" key="1">
    <source>
        <dbReference type="ARBA" id="ARBA00010641"/>
    </source>
</evidence>
<dbReference type="InterPro" id="IPR013324">
    <property type="entry name" value="RNA_pol_sigma_r3/r4-like"/>
</dbReference>
<evidence type="ECO:0000313" key="9">
    <source>
        <dbReference type="Proteomes" id="UP001364472"/>
    </source>
</evidence>
<reference evidence="8 9" key="1">
    <citation type="journal article" date="2016" name="Antonie Van Leeuwenhoek">
        <title>Denitratimonas tolerans gen. nov., sp. nov., a denitrifying bacterium isolated from a bioreactor for tannery wastewater treatment.</title>
        <authorList>
            <person name="Han S.I."/>
            <person name="Kim J.O."/>
            <person name="Lee Y.R."/>
            <person name="Ekpeghere K.I."/>
            <person name="Koh S.C."/>
            <person name="Whang K.S."/>
        </authorList>
    </citation>
    <scope>NUCLEOTIDE SEQUENCE [LARGE SCALE GENOMIC DNA]</scope>
    <source>
        <strain evidence="8 9">KACC 17565</strain>
    </source>
</reference>
<comment type="caution">
    <text evidence="8">The sequence shown here is derived from an EMBL/GenBank/DDBJ whole genome shotgun (WGS) entry which is preliminary data.</text>
</comment>
<dbReference type="InterPro" id="IPR014284">
    <property type="entry name" value="RNA_pol_sigma-70_dom"/>
</dbReference>
<protein>
    <submittedName>
        <fullName evidence="8">RNA polymerase sigma factor</fullName>
    </submittedName>
</protein>
<evidence type="ECO:0000256" key="4">
    <source>
        <dbReference type="ARBA" id="ARBA00023163"/>
    </source>
</evidence>
<accession>A0AAW9QY01</accession>
<sequence>MLNDLDRWFASEVLVHEPALMHFLLRRWNQRDEVADLRQEIYVRVYEAALRERPLSPRAFLFTTARNLMADRIRRQKVVSIEAMGDLESSNVYLIEDVSPERWAGGRQLLRRLAEAFDALPDRCREVVWLRRVEELPQKDVARHLGIAEKTVEKHLAKGMRLLADRLYGSAAGRETPGASQREARHDQHGGD</sequence>
<feature type="region of interest" description="Disordered" evidence="5">
    <location>
        <begin position="172"/>
        <end position="192"/>
    </location>
</feature>
<dbReference type="PANTHER" id="PTHR43133:SF63">
    <property type="entry name" value="RNA POLYMERASE SIGMA FACTOR FECI-RELATED"/>
    <property type="match status" value="1"/>
</dbReference>
<dbReference type="SUPFAM" id="SSF88946">
    <property type="entry name" value="Sigma2 domain of RNA polymerase sigma factors"/>
    <property type="match status" value="1"/>
</dbReference>
<evidence type="ECO:0000259" key="7">
    <source>
        <dbReference type="Pfam" id="PF08281"/>
    </source>
</evidence>
<dbReference type="GO" id="GO:0006352">
    <property type="term" value="P:DNA-templated transcription initiation"/>
    <property type="evidence" value="ECO:0007669"/>
    <property type="project" value="InterPro"/>
</dbReference>
<evidence type="ECO:0000259" key="6">
    <source>
        <dbReference type="Pfam" id="PF04542"/>
    </source>
</evidence>